<organism evidence="4 5">
    <name type="scientific">Eragrostis curvula</name>
    <name type="common">weeping love grass</name>
    <dbReference type="NCBI Taxonomy" id="38414"/>
    <lineage>
        <taxon>Eukaryota</taxon>
        <taxon>Viridiplantae</taxon>
        <taxon>Streptophyta</taxon>
        <taxon>Embryophyta</taxon>
        <taxon>Tracheophyta</taxon>
        <taxon>Spermatophyta</taxon>
        <taxon>Magnoliopsida</taxon>
        <taxon>Liliopsida</taxon>
        <taxon>Poales</taxon>
        <taxon>Poaceae</taxon>
        <taxon>PACMAD clade</taxon>
        <taxon>Chloridoideae</taxon>
        <taxon>Eragrostideae</taxon>
        <taxon>Eragrostidinae</taxon>
        <taxon>Eragrostis</taxon>
    </lineage>
</organism>
<evidence type="ECO:0000256" key="2">
    <source>
        <dbReference type="SAM" id="MobiDB-lite"/>
    </source>
</evidence>
<dbReference type="PANTHER" id="PTHR47482">
    <property type="entry name" value="OS11G0632001 PROTEIN"/>
    <property type="match status" value="1"/>
</dbReference>
<dbReference type="Gramene" id="TVU02722">
    <property type="protein sequence ID" value="TVU02722"/>
    <property type="gene ID" value="EJB05_51754"/>
</dbReference>
<dbReference type="InterPro" id="IPR007527">
    <property type="entry name" value="Znf_SWIM"/>
</dbReference>
<comment type="caution">
    <text evidence="4">The sequence shown here is derived from an EMBL/GenBank/DDBJ whole genome shotgun (WGS) entry which is preliminary data.</text>
</comment>
<dbReference type="AlphaFoldDB" id="A0A5J9SUU7"/>
<gene>
    <name evidence="4" type="ORF">EJB05_51754</name>
</gene>
<sequence length="491" mass="55617">MDQQHRSNTQDQHAYGRMASRNTEDVEVFDDNVAAEATGSQDGNTINEDGAVERLATWGKNSPFAANGSIMGAIDAALKNSGTKGLLFLPKIGMTFHSLGDAYQFYNLYSWEVGFSIRMATNSNKASYVTVDGEKLKNMQQYACRRSGKPGRNVRSTTRCGCKAGLRLLRNKQNEWYAKNFEPEHNHPLVTSCAEKRHLGSHQSIDQSTKNLVRYLRENNVSLGKREVRIKNGWPIQAHAAKIYTKDAYNLFVKELYKSTSYIVSKERDQHRYEDHFIVSHIEASKREKWSKVEFKVHIDEESKFHSCECGLYNHFGILCCHALLLLVQKGATTIPDVHIMARWTKDACAVNPSHLVQVEEPSNAFDSRHFRSDIIDDAVREFVSLANTDRDCFEVALSQITTVVKKLRRMRDSVRTECQVGFASTCSEYECSRAATSAGEMFTDTDDNMYCCIHFASIEALLLDELKSVGSRAKLVRQSEFHEDRLMALA</sequence>
<dbReference type="Pfam" id="PF03101">
    <property type="entry name" value="FAR1"/>
    <property type="match status" value="1"/>
</dbReference>
<proteinExistence type="predicted"/>
<evidence type="ECO:0000313" key="5">
    <source>
        <dbReference type="Proteomes" id="UP000324897"/>
    </source>
</evidence>
<feature type="compositionally biased region" description="Polar residues" evidence="2">
    <location>
        <begin position="1"/>
        <end position="12"/>
    </location>
</feature>
<evidence type="ECO:0000259" key="3">
    <source>
        <dbReference type="PROSITE" id="PS50966"/>
    </source>
</evidence>
<dbReference type="EMBL" id="RWGY01000287">
    <property type="protein sequence ID" value="TVU02722.1"/>
    <property type="molecule type" value="Genomic_DNA"/>
</dbReference>
<dbReference type="GO" id="GO:0008270">
    <property type="term" value="F:zinc ion binding"/>
    <property type="evidence" value="ECO:0007669"/>
    <property type="project" value="UniProtKB-KW"/>
</dbReference>
<dbReference type="OrthoDB" id="691737at2759"/>
<evidence type="ECO:0000256" key="1">
    <source>
        <dbReference type="PROSITE-ProRule" id="PRU00325"/>
    </source>
</evidence>
<keyword evidence="1" id="KW-0479">Metal-binding</keyword>
<dbReference type="InterPro" id="IPR004330">
    <property type="entry name" value="FAR1_DNA_bnd_dom"/>
</dbReference>
<keyword evidence="5" id="KW-1185">Reference proteome</keyword>
<keyword evidence="1" id="KW-0862">Zinc</keyword>
<protein>
    <recommendedName>
        <fullName evidence="3">SWIM-type domain-containing protein</fullName>
    </recommendedName>
</protein>
<dbReference type="PROSITE" id="PS50966">
    <property type="entry name" value="ZF_SWIM"/>
    <property type="match status" value="1"/>
</dbReference>
<dbReference type="PANTHER" id="PTHR47482:SF5">
    <property type="entry name" value="FAR1 DOMAIN-CONTAINING PROTEIN"/>
    <property type="match status" value="1"/>
</dbReference>
<accession>A0A5J9SUU7</accession>
<feature type="non-terminal residue" evidence="4">
    <location>
        <position position="1"/>
    </location>
</feature>
<dbReference type="Pfam" id="PF04434">
    <property type="entry name" value="SWIM"/>
    <property type="match status" value="1"/>
</dbReference>
<evidence type="ECO:0000313" key="4">
    <source>
        <dbReference type="EMBL" id="TVU02722.1"/>
    </source>
</evidence>
<reference evidence="4 5" key="1">
    <citation type="journal article" date="2019" name="Sci. Rep.">
        <title>A high-quality genome of Eragrostis curvula grass provides insights into Poaceae evolution and supports new strategies to enhance forage quality.</title>
        <authorList>
            <person name="Carballo J."/>
            <person name="Santos B.A.C.M."/>
            <person name="Zappacosta D."/>
            <person name="Garbus I."/>
            <person name="Selva J.P."/>
            <person name="Gallo C.A."/>
            <person name="Diaz A."/>
            <person name="Albertini E."/>
            <person name="Caccamo M."/>
            <person name="Echenique V."/>
        </authorList>
    </citation>
    <scope>NUCLEOTIDE SEQUENCE [LARGE SCALE GENOMIC DNA]</scope>
    <source>
        <strain evidence="5">cv. Victoria</strain>
        <tissue evidence="4">Leaf</tissue>
    </source>
</reference>
<name>A0A5J9SUU7_9POAL</name>
<feature type="domain" description="SWIM-type" evidence="3">
    <location>
        <begin position="295"/>
        <end position="331"/>
    </location>
</feature>
<keyword evidence="1" id="KW-0863">Zinc-finger</keyword>
<dbReference type="Proteomes" id="UP000324897">
    <property type="component" value="Unassembled WGS sequence"/>
</dbReference>
<feature type="region of interest" description="Disordered" evidence="2">
    <location>
        <begin position="1"/>
        <end position="21"/>
    </location>
</feature>